<dbReference type="PANTHER" id="PTHR34580">
    <property type="match status" value="1"/>
</dbReference>
<dbReference type="PANTHER" id="PTHR34580:SF1">
    <property type="entry name" value="PROTEIN PAFC"/>
    <property type="match status" value="1"/>
</dbReference>
<reference evidence="2 3" key="1">
    <citation type="submission" date="2020-08" db="EMBL/GenBank/DDBJ databases">
        <title>Genome public.</title>
        <authorList>
            <person name="Liu C."/>
            <person name="Sun Q."/>
        </authorList>
    </citation>
    <scope>NUCLEOTIDE SEQUENCE [LARGE SCALE GENOMIC DNA]</scope>
    <source>
        <strain evidence="2 3">NSJ-66</strain>
    </source>
</reference>
<evidence type="ECO:0000259" key="1">
    <source>
        <dbReference type="Pfam" id="PF13280"/>
    </source>
</evidence>
<evidence type="ECO:0000313" key="2">
    <source>
        <dbReference type="EMBL" id="MBC5706480.1"/>
    </source>
</evidence>
<protein>
    <submittedName>
        <fullName evidence="2">WYL domain-containing protein</fullName>
    </submittedName>
</protein>
<dbReference type="InterPro" id="IPR051534">
    <property type="entry name" value="CBASS_pafABC_assoc_protein"/>
</dbReference>
<dbReference type="Pfam" id="PF13280">
    <property type="entry name" value="WYL"/>
    <property type="match status" value="1"/>
</dbReference>
<comment type="caution">
    <text evidence="2">The sequence shown here is derived from an EMBL/GenBank/DDBJ whole genome shotgun (WGS) entry which is preliminary data.</text>
</comment>
<proteinExistence type="predicted"/>
<gene>
    <name evidence="2" type="ORF">H8S75_00695</name>
</gene>
<accession>A0ABR7H000</accession>
<sequence>MVNRNKLRLLYLYQYLVQNTDAAHPLSTVELINILKTQYGLSVSRNTISDDLNVLHDCGLRIEHYESTQNKYYYDGQAYSIAELKLLADAIASSRFITQRKSESLIVKLSTLANVKNASMLQRHVYVANRVKSDNECGYSSVDAINEAIHYKKKILFKYTEFDEDRHRVVSNNGSEYIVSPYTLIWDGAYYYVCGYCDECQTMRSFRLDRIESSLLILDEFAVMAPRDYNPANYRKAVFRMFETDEPIEVEMVCDINVMQYLIDNFGVDFITEPIDEKTFKAKVFVCTSAIFFRWVFGFDGLIKILSPNSVVLEYRQMLTRALEV</sequence>
<dbReference type="PROSITE" id="PS52050">
    <property type="entry name" value="WYL"/>
    <property type="match status" value="1"/>
</dbReference>
<dbReference type="InterPro" id="IPR026881">
    <property type="entry name" value="WYL_dom"/>
</dbReference>
<evidence type="ECO:0000313" key="3">
    <source>
        <dbReference type="Proteomes" id="UP000634672"/>
    </source>
</evidence>
<dbReference type="EMBL" id="JACOPB010000001">
    <property type="protein sequence ID" value="MBC5706480.1"/>
    <property type="molecule type" value="Genomic_DNA"/>
</dbReference>
<dbReference type="RefSeq" id="WP_187018535.1">
    <property type="nucleotide sequence ID" value="NZ_JACOPB010000001.1"/>
</dbReference>
<dbReference type="Proteomes" id="UP000634672">
    <property type="component" value="Unassembled WGS sequence"/>
</dbReference>
<feature type="domain" description="WYL" evidence="1">
    <location>
        <begin position="142"/>
        <end position="213"/>
    </location>
</feature>
<name>A0ABR7H000_9FIRM</name>
<keyword evidence="3" id="KW-1185">Reference proteome</keyword>
<organism evidence="2 3">
    <name type="scientific">Hungatella hominis</name>
    <dbReference type="NCBI Taxonomy" id="2763050"/>
    <lineage>
        <taxon>Bacteria</taxon>
        <taxon>Bacillati</taxon>
        <taxon>Bacillota</taxon>
        <taxon>Clostridia</taxon>
        <taxon>Lachnospirales</taxon>
        <taxon>Lachnospiraceae</taxon>
        <taxon>Hungatella</taxon>
    </lineage>
</organism>